<proteinExistence type="inferred from homology"/>
<dbReference type="InterPro" id="IPR003593">
    <property type="entry name" value="AAA+_ATPase"/>
</dbReference>
<keyword evidence="2" id="KW-0813">Transport</keyword>
<dbReference type="Gene3D" id="3.40.50.300">
    <property type="entry name" value="P-loop containing nucleotide triphosphate hydrolases"/>
    <property type="match status" value="1"/>
</dbReference>
<dbReference type="AlphaFoldDB" id="A0A9Q4C3A5"/>
<dbReference type="GO" id="GO:0016887">
    <property type="term" value="F:ATP hydrolysis activity"/>
    <property type="evidence" value="ECO:0007669"/>
    <property type="project" value="InterPro"/>
</dbReference>
<dbReference type="Pfam" id="PF00005">
    <property type="entry name" value="ABC_tran"/>
    <property type="match status" value="1"/>
</dbReference>
<dbReference type="RefSeq" id="WP_266086501.1">
    <property type="nucleotide sequence ID" value="NZ_RKLV01000004.1"/>
</dbReference>
<dbReference type="InterPro" id="IPR050763">
    <property type="entry name" value="ABC_transporter_ATP-binding"/>
</dbReference>
<reference evidence="6" key="1">
    <citation type="submission" date="2022-09" db="EMBL/GenBank/DDBJ databases">
        <title>Haloadaptaus new haloarchaeum isolated from saline soil.</title>
        <authorList>
            <person name="Duran-Viseras A."/>
            <person name="Sanchez-Porro C."/>
            <person name="Ventosa A."/>
        </authorList>
    </citation>
    <scope>NUCLEOTIDE SEQUENCE</scope>
    <source>
        <strain evidence="6">F3-133</strain>
    </source>
</reference>
<dbReference type="PANTHER" id="PTHR42711:SF5">
    <property type="entry name" value="ABC TRANSPORTER ATP-BINDING PROTEIN NATA"/>
    <property type="match status" value="1"/>
</dbReference>
<comment type="similarity">
    <text evidence="1">Belongs to the ABC transporter superfamily.</text>
</comment>
<evidence type="ECO:0000256" key="1">
    <source>
        <dbReference type="ARBA" id="ARBA00005417"/>
    </source>
</evidence>
<sequence>MTAKAIHVDGLSKYYGDVKANEEVSFEVETGEIFGFLGPNGAGKSTTIRLLLGFLKPDKGDARILGYDVTDGDALVEAKRKVGYVPSGSSFHEKMTGDAILDYFESMRGGERRDELADTFTPPLGRKVGEYSTGNKQKLALVQAFMHDPDLVVMDEPTSGLDPLVQRRVYEFLLDETDAGTTVFFSSHILSEVEKIADRVGVIRDGEMVGIEDIDEVVSMSGKVLEIETAGRVDTSAFEIEGVEKVELEEPTEGGETRLSMVATGNYDAVMKRIAEQTVVDLSVRETTLEDLFMHYYA</sequence>
<dbReference type="SUPFAM" id="SSF52540">
    <property type="entry name" value="P-loop containing nucleoside triphosphate hydrolases"/>
    <property type="match status" value="1"/>
</dbReference>
<dbReference type="InterPro" id="IPR027417">
    <property type="entry name" value="P-loop_NTPase"/>
</dbReference>
<evidence type="ECO:0000313" key="6">
    <source>
        <dbReference type="EMBL" id="MCX2818658.1"/>
    </source>
</evidence>
<keyword evidence="4 6" id="KW-0067">ATP-binding</keyword>
<gene>
    <name evidence="6" type="ORF">EGH25_04745</name>
</gene>
<dbReference type="InterPro" id="IPR003439">
    <property type="entry name" value="ABC_transporter-like_ATP-bd"/>
</dbReference>
<evidence type="ECO:0000256" key="3">
    <source>
        <dbReference type="ARBA" id="ARBA00022741"/>
    </source>
</evidence>
<evidence type="ECO:0000259" key="5">
    <source>
        <dbReference type="PROSITE" id="PS50893"/>
    </source>
</evidence>
<evidence type="ECO:0000256" key="2">
    <source>
        <dbReference type="ARBA" id="ARBA00022448"/>
    </source>
</evidence>
<protein>
    <submittedName>
        <fullName evidence="6">ABC transporter ATP-binding protein</fullName>
    </submittedName>
</protein>
<dbReference type="PANTHER" id="PTHR42711">
    <property type="entry name" value="ABC TRANSPORTER ATP-BINDING PROTEIN"/>
    <property type="match status" value="1"/>
</dbReference>
<organism evidence="6 7">
    <name type="scientific">Halorutilus salinus</name>
    <dbReference type="NCBI Taxonomy" id="2487751"/>
    <lineage>
        <taxon>Archaea</taxon>
        <taxon>Methanobacteriati</taxon>
        <taxon>Methanobacteriota</taxon>
        <taxon>Stenosarchaea group</taxon>
        <taxon>Halobacteria</taxon>
        <taxon>Halorutilales</taxon>
        <taxon>Halorutilaceae</taxon>
        <taxon>Halorutilus</taxon>
    </lineage>
</organism>
<name>A0A9Q4C3A5_9EURY</name>
<dbReference type="CDD" id="cd03230">
    <property type="entry name" value="ABC_DR_subfamily_A"/>
    <property type="match status" value="1"/>
</dbReference>
<dbReference type="GO" id="GO:0005524">
    <property type="term" value="F:ATP binding"/>
    <property type="evidence" value="ECO:0007669"/>
    <property type="project" value="UniProtKB-KW"/>
</dbReference>
<evidence type="ECO:0000313" key="7">
    <source>
        <dbReference type="Proteomes" id="UP001149411"/>
    </source>
</evidence>
<dbReference type="PROSITE" id="PS50893">
    <property type="entry name" value="ABC_TRANSPORTER_2"/>
    <property type="match status" value="1"/>
</dbReference>
<dbReference type="SMART" id="SM00382">
    <property type="entry name" value="AAA"/>
    <property type="match status" value="1"/>
</dbReference>
<evidence type="ECO:0000256" key="4">
    <source>
        <dbReference type="ARBA" id="ARBA00022840"/>
    </source>
</evidence>
<dbReference type="Proteomes" id="UP001149411">
    <property type="component" value="Unassembled WGS sequence"/>
</dbReference>
<comment type="caution">
    <text evidence="6">The sequence shown here is derived from an EMBL/GenBank/DDBJ whole genome shotgun (WGS) entry which is preliminary data.</text>
</comment>
<feature type="domain" description="ABC transporter" evidence="5">
    <location>
        <begin position="6"/>
        <end position="230"/>
    </location>
</feature>
<dbReference type="EMBL" id="RKLV01000004">
    <property type="protein sequence ID" value="MCX2818658.1"/>
    <property type="molecule type" value="Genomic_DNA"/>
</dbReference>
<keyword evidence="7" id="KW-1185">Reference proteome</keyword>
<accession>A0A9Q4C3A5</accession>
<keyword evidence="3" id="KW-0547">Nucleotide-binding</keyword>